<evidence type="ECO:0000313" key="2">
    <source>
        <dbReference type="Proteomes" id="UP000295388"/>
    </source>
</evidence>
<sequence length="241" mass="27264">MSEETPRIEVTVAAPVEAVWEALRNKDKIRHWHGWEYEGEGGLDQEIDLIYFSEFSEDTTAHVLELQGEHGGDRFEVEAVEGGSRLRLTRAPHSDNPEWEAYYDDVTEGWTTFLHQLRFALEHHPDEPRRTLFYSGTGTDPLMEALKVPAAPVGAEYELDLIGEPATGRVWYRSENQVGLTVDGWGDGLLVLSHVGPNEQKPQGSAMAILTLYGVDDAGRDAIDKRWRDWWSPRYSTPDEG</sequence>
<dbReference type="AlphaFoldDB" id="A0A4R6KBQ5"/>
<dbReference type="Proteomes" id="UP000295388">
    <property type="component" value="Unassembled WGS sequence"/>
</dbReference>
<dbReference type="SUPFAM" id="SSF55961">
    <property type="entry name" value="Bet v1-like"/>
    <property type="match status" value="1"/>
</dbReference>
<evidence type="ECO:0008006" key="3">
    <source>
        <dbReference type="Google" id="ProtNLM"/>
    </source>
</evidence>
<reference evidence="1 2" key="1">
    <citation type="submission" date="2019-03" db="EMBL/GenBank/DDBJ databases">
        <title>Genomic Encyclopedia of Type Strains, Phase III (KMG-III): the genomes of soil and plant-associated and newly described type strains.</title>
        <authorList>
            <person name="Whitman W."/>
        </authorList>
    </citation>
    <scope>NUCLEOTIDE SEQUENCE [LARGE SCALE GENOMIC DNA]</scope>
    <source>
        <strain evidence="1 2">VKM Ac-2527</strain>
    </source>
</reference>
<protein>
    <recommendedName>
        <fullName evidence="3">Activator of Hsp90 ATPase-like protein</fullName>
    </recommendedName>
</protein>
<dbReference type="CDD" id="cd07814">
    <property type="entry name" value="SRPBCC_CalC_Aha1-like"/>
    <property type="match status" value="1"/>
</dbReference>
<evidence type="ECO:0000313" key="1">
    <source>
        <dbReference type="EMBL" id="TDO46160.1"/>
    </source>
</evidence>
<dbReference type="InterPro" id="IPR023393">
    <property type="entry name" value="START-like_dom_sf"/>
</dbReference>
<dbReference type="OrthoDB" id="3334241at2"/>
<comment type="caution">
    <text evidence="1">The sequence shown here is derived from an EMBL/GenBank/DDBJ whole genome shotgun (WGS) entry which is preliminary data.</text>
</comment>
<gene>
    <name evidence="1" type="ORF">EV643_11112</name>
</gene>
<dbReference type="Gene3D" id="3.30.530.20">
    <property type="match status" value="1"/>
</dbReference>
<organism evidence="1 2">
    <name type="scientific">Kribbella caucasensis</name>
    <dbReference type="NCBI Taxonomy" id="2512215"/>
    <lineage>
        <taxon>Bacteria</taxon>
        <taxon>Bacillati</taxon>
        <taxon>Actinomycetota</taxon>
        <taxon>Actinomycetes</taxon>
        <taxon>Propionibacteriales</taxon>
        <taxon>Kribbellaceae</taxon>
        <taxon>Kribbella</taxon>
    </lineage>
</organism>
<keyword evidence="2" id="KW-1185">Reference proteome</keyword>
<dbReference type="EMBL" id="SNWQ01000011">
    <property type="protein sequence ID" value="TDO46160.1"/>
    <property type="molecule type" value="Genomic_DNA"/>
</dbReference>
<accession>A0A4R6KBQ5</accession>
<name>A0A4R6KBQ5_9ACTN</name>
<proteinExistence type="predicted"/>
<dbReference type="RefSeq" id="WP_133802055.1">
    <property type="nucleotide sequence ID" value="NZ_SNWQ01000011.1"/>
</dbReference>